<comment type="caution">
    <text evidence="2">The sequence shown here is derived from an EMBL/GenBank/DDBJ whole genome shotgun (WGS) entry which is preliminary data.</text>
</comment>
<feature type="compositionally biased region" description="Basic and acidic residues" evidence="1">
    <location>
        <begin position="69"/>
        <end position="82"/>
    </location>
</feature>
<dbReference type="EMBL" id="JAXCLW010000002">
    <property type="protein sequence ID" value="MDY0882880.1"/>
    <property type="molecule type" value="Genomic_DNA"/>
</dbReference>
<evidence type="ECO:0000313" key="3">
    <source>
        <dbReference type="Proteomes" id="UP001279642"/>
    </source>
</evidence>
<gene>
    <name evidence="2" type="ORF">SMD27_08495</name>
</gene>
<dbReference type="RefSeq" id="WP_320507938.1">
    <property type="nucleotide sequence ID" value="NZ_JAXCLW010000002.1"/>
</dbReference>
<evidence type="ECO:0000256" key="1">
    <source>
        <dbReference type="SAM" id="MobiDB-lite"/>
    </source>
</evidence>
<evidence type="ECO:0000313" key="2">
    <source>
        <dbReference type="EMBL" id="MDY0882880.1"/>
    </source>
</evidence>
<feature type="region of interest" description="Disordered" evidence="1">
    <location>
        <begin position="69"/>
        <end position="102"/>
    </location>
</feature>
<accession>A0ABU5E946</accession>
<keyword evidence="3" id="KW-1185">Reference proteome</keyword>
<reference evidence="2 3" key="1">
    <citation type="journal article" date="2016" name="Antonie Van Leeuwenhoek">
        <title>Dongia soli sp. nov., isolated from soil from Dokdo, Korea.</title>
        <authorList>
            <person name="Kim D.U."/>
            <person name="Lee H."/>
            <person name="Kim H."/>
            <person name="Kim S.G."/>
            <person name="Ka J.O."/>
        </authorList>
    </citation>
    <scope>NUCLEOTIDE SEQUENCE [LARGE SCALE GENOMIC DNA]</scope>
    <source>
        <strain evidence="2 3">D78</strain>
    </source>
</reference>
<sequence length="102" mass="10948">MSAQMVTANRLQDGIVVYLAQDGKWATQFESGELLADKEAAEAALAVAEESVKACQVLSVYLIDVETENGKPKPTSTREHIRASGQPTVRAEVGSWTGRIGD</sequence>
<proteinExistence type="predicted"/>
<name>A0ABU5E946_9PROT</name>
<protein>
    <submittedName>
        <fullName evidence="2">DUF2849 domain-containing protein</fullName>
    </submittedName>
</protein>
<dbReference type="InterPro" id="IPR021270">
    <property type="entry name" value="DUF2849"/>
</dbReference>
<dbReference type="Proteomes" id="UP001279642">
    <property type="component" value="Unassembled WGS sequence"/>
</dbReference>
<dbReference type="Pfam" id="PF11011">
    <property type="entry name" value="DUF2849"/>
    <property type="match status" value="1"/>
</dbReference>
<organism evidence="2 3">
    <name type="scientific">Dongia soli</name>
    <dbReference type="NCBI Taxonomy" id="600628"/>
    <lineage>
        <taxon>Bacteria</taxon>
        <taxon>Pseudomonadati</taxon>
        <taxon>Pseudomonadota</taxon>
        <taxon>Alphaproteobacteria</taxon>
        <taxon>Rhodospirillales</taxon>
        <taxon>Dongiaceae</taxon>
        <taxon>Dongia</taxon>
    </lineage>
</organism>